<reference evidence="1 2" key="1">
    <citation type="submission" date="2023-07" db="EMBL/GenBank/DDBJ databases">
        <title>Sorghum-associated microbial communities from plants grown in Nebraska, USA.</title>
        <authorList>
            <person name="Schachtman D."/>
        </authorList>
    </citation>
    <scope>NUCLEOTIDE SEQUENCE [LARGE SCALE GENOMIC DNA]</scope>
    <source>
        <strain evidence="1 2">BE198</strain>
    </source>
</reference>
<keyword evidence="1" id="KW-0489">Methyltransferase</keyword>
<keyword evidence="2" id="KW-1185">Reference proteome</keyword>
<dbReference type="Gene3D" id="3.40.50.150">
    <property type="entry name" value="Vaccinia Virus protein VP39"/>
    <property type="match status" value="1"/>
</dbReference>
<name>A0ABU1W992_9GAMM</name>
<dbReference type="RefSeq" id="WP_310059963.1">
    <property type="nucleotide sequence ID" value="NZ_JAVDVY010000001.1"/>
</dbReference>
<dbReference type="SUPFAM" id="SSF53335">
    <property type="entry name" value="S-adenosyl-L-methionine-dependent methyltransferases"/>
    <property type="match status" value="1"/>
</dbReference>
<dbReference type="NCBIfam" id="TIGR04325">
    <property type="entry name" value="MTase_LIC12133"/>
    <property type="match status" value="1"/>
</dbReference>
<dbReference type="EMBL" id="JAVDVY010000001">
    <property type="protein sequence ID" value="MDR7134165.1"/>
    <property type="molecule type" value="Genomic_DNA"/>
</dbReference>
<gene>
    <name evidence="1" type="ORF">J2X06_001349</name>
</gene>
<organism evidence="1 2">
    <name type="scientific">Lysobacter niastensis</name>
    <dbReference type="NCBI Taxonomy" id="380629"/>
    <lineage>
        <taxon>Bacteria</taxon>
        <taxon>Pseudomonadati</taxon>
        <taxon>Pseudomonadota</taxon>
        <taxon>Gammaproteobacteria</taxon>
        <taxon>Lysobacterales</taxon>
        <taxon>Lysobacteraceae</taxon>
        <taxon>Lysobacter</taxon>
    </lineage>
</organism>
<evidence type="ECO:0000313" key="1">
    <source>
        <dbReference type="EMBL" id="MDR7134165.1"/>
    </source>
</evidence>
<sequence length="301" mass="34324">MTIGIARHVRSKLKLIACEAAELPIVRLVAEPLYRRAFQRPFQEGNAYYGVFDSYDQARAEVPTSLSPTYDVAGAGNMYTDRIDRIRVSDYPMVYWLSRLVQAGQRRIFDLGGHIGISYYGFRRHVQYPEDLRWLVHDVPAVTAAGRERARELDPEQRLSFTDSREAADGHDVLVCSGALQYLDYTLSELLGRLTTPPQHILVNLTPMHPTRSYFTIQNMGVAACPYRVMAVPEFVGAVESLGYTVVDRWESLERDLRIPFFASYSIDRYYGFYFRLDHAGSSTRMNEPVDTSCKKVNRAA</sequence>
<evidence type="ECO:0000313" key="2">
    <source>
        <dbReference type="Proteomes" id="UP001251524"/>
    </source>
</evidence>
<dbReference type="InterPro" id="IPR027612">
    <property type="entry name" value="Put_MTase_LIC12133"/>
</dbReference>
<dbReference type="GO" id="GO:0032259">
    <property type="term" value="P:methylation"/>
    <property type="evidence" value="ECO:0007669"/>
    <property type="project" value="UniProtKB-KW"/>
</dbReference>
<dbReference type="InterPro" id="IPR029063">
    <property type="entry name" value="SAM-dependent_MTases_sf"/>
</dbReference>
<accession>A0ABU1W992</accession>
<keyword evidence="1" id="KW-0808">Transferase</keyword>
<proteinExistence type="predicted"/>
<dbReference type="GO" id="GO:0008168">
    <property type="term" value="F:methyltransferase activity"/>
    <property type="evidence" value="ECO:0007669"/>
    <property type="project" value="UniProtKB-KW"/>
</dbReference>
<dbReference type="Proteomes" id="UP001251524">
    <property type="component" value="Unassembled WGS sequence"/>
</dbReference>
<comment type="caution">
    <text evidence="1">The sequence shown here is derived from an EMBL/GenBank/DDBJ whole genome shotgun (WGS) entry which is preliminary data.</text>
</comment>
<protein>
    <submittedName>
        <fullName evidence="1">Methyltransferase (TIGR04325 family)</fullName>
    </submittedName>
</protein>